<dbReference type="Proteomes" id="UP000041254">
    <property type="component" value="Unassembled WGS sequence"/>
</dbReference>
<feature type="compositionally biased region" description="Pro residues" evidence="2">
    <location>
        <begin position="767"/>
        <end position="782"/>
    </location>
</feature>
<dbReference type="GO" id="GO:0045931">
    <property type="term" value="P:positive regulation of mitotic cell cycle"/>
    <property type="evidence" value="ECO:0007669"/>
    <property type="project" value="TreeGrafter"/>
</dbReference>
<dbReference type="PhylomeDB" id="A0A0G4EUU8"/>
<dbReference type="EMBL" id="CDMY01000321">
    <property type="protein sequence ID" value="CEM02229.1"/>
    <property type="molecule type" value="Genomic_DNA"/>
</dbReference>
<name>A0A0G4EUU8_VITBC</name>
<gene>
    <name evidence="3" type="ORF">Vbra_13538</name>
</gene>
<dbReference type="VEuPathDB" id="CryptoDB:Vbra_13538"/>
<feature type="region of interest" description="Disordered" evidence="2">
    <location>
        <begin position="758"/>
        <end position="793"/>
    </location>
</feature>
<organism evidence="3 4">
    <name type="scientific">Vitrella brassicaformis (strain CCMP3155)</name>
    <dbReference type="NCBI Taxonomy" id="1169540"/>
    <lineage>
        <taxon>Eukaryota</taxon>
        <taxon>Sar</taxon>
        <taxon>Alveolata</taxon>
        <taxon>Colpodellida</taxon>
        <taxon>Vitrellaceae</taxon>
        <taxon>Vitrella</taxon>
    </lineage>
</organism>
<dbReference type="AlphaFoldDB" id="A0A0G4EUU8"/>
<keyword evidence="4" id="KW-1185">Reference proteome</keyword>
<dbReference type="STRING" id="1169540.A0A0G4EUU8"/>
<accession>A0A0G4EUU8</accession>
<dbReference type="GO" id="GO:0007020">
    <property type="term" value="P:microtubule nucleation"/>
    <property type="evidence" value="ECO:0007669"/>
    <property type="project" value="TreeGrafter"/>
</dbReference>
<sequence>MEGTAGEADPSLLTRQDSTTMTTSRFRQIFKAKEAEMAQLYQQQLAELESMLDRKKAQLAAHQTELATVQKNFARLEDDFHYNLELLRQRDAELEGYDTKTSELLNELGAKEQEVRDLHSQVASLETKLQDELSRRVDESTYHQSKIDEVRKVLQTAQGEYEAELKRRQADMEAAVSGCQRSMREKEAAMEQRQRELGAFYEQKMEGVVKDKDRDRQQHLNTILTLENKQQESASRIASLTEELETTSVKRQKAEEQCHLLERALGDARATQQQLTEQLQSLQQKSNQMEQTLAEVRESHAAELIRLRDEHAVTLRGAAGDVHERIQQLCQDHAKQVRELTMAHQRQVQRLGEEAEERANSARDEAARKLLAVTSQLEQEKETIVQQLRTEVGSLRNQLQWKDKELCAAKEGYERELLTAREEARIKGIEAGDLAEKLGCLERRVIPALKQDMQLASIELQRVREQLESARRDADVRRQEILFLHQQAQQRLAHTLHTTVPRAEGNDRTHGAVADGPGGDKRAASLPPGSPTRAGRMQRDGAFPLLELSRPVCEAPPRLLAELEEAKDQIKQLRTQLAGATHPSSAAATTRVPPPPAGAAPGAADGRGHVPLFPGDMGPISPILSPGHMMSGGLTPAADERDNTTDALHTRLKDLEHQNDRLRAAIAAMRRDAEGPTVAEQPQQAEAPCVELTQACEGLRKKVHHLTQQISHLQDERVELMDLSNHLRRQLIRCQGQLHKYTTDSPQAQLNDLDYDLPRQSLDSEEPSPPLDEPQPSAPPPRAQSTGRSRNRDEGVYNAMRHVRSVAGGVTPPRVRQGELEIEGMGYGRHVL</sequence>
<feature type="coiled-coil region" evidence="1">
    <location>
        <begin position="345"/>
        <end position="383"/>
    </location>
</feature>
<dbReference type="OrthoDB" id="568502at2759"/>
<protein>
    <submittedName>
        <fullName evidence="3">Uncharacterized protein</fullName>
    </submittedName>
</protein>
<dbReference type="PANTHER" id="PTHR46725">
    <property type="entry name" value="COILED-COIL DOMAIN-CONTAINING PROTEIN 57"/>
    <property type="match status" value="1"/>
</dbReference>
<dbReference type="PANTHER" id="PTHR46725:SF1">
    <property type="entry name" value="COILED-COIL DOMAIN-CONTAINING PROTEIN 57"/>
    <property type="match status" value="1"/>
</dbReference>
<dbReference type="InParanoid" id="A0A0G4EUU8"/>
<feature type="coiled-coil region" evidence="1">
    <location>
        <begin position="108"/>
        <end position="167"/>
    </location>
</feature>
<dbReference type="OMA" id="DVHERIQ"/>
<dbReference type="GO" id="GO:0060271">
    <property type="term" value="P:cilium assembly"/>
    <property type="evidence" value="ECO:0007669"/>
    <property type="project" value="TreeGrafter"/>
</dbReference>
<dbReference type="GO" id="GO:0034451">
    <property type="term" value="C:centriolar satellite"/>
    <property type="evidence" value="ECO:0007669"/>
    <property type="project" value="TreeGrafter"/>
</dbReference>
<reference evidence="3 4" key="1">
    <citation type="submission" date="2014-11" db="EMBL/GenBank/DDBJ databases">
        <authorList>
            <person name="Zhu J."/>
            <person name="Qi W."/>
            <person name="Song R."/>
        </authorList>
    </citation>
    <scope>NUCLEOTIDE SEQUENCE [LARGE SCALE GENOMIC DNA]</scope>
</reference>
<dbReference type="Gene3D" id="1.10.287.1490">
    <property type="match status" value="1"/>
</dbReference>
<dbReference type="InterPro" id="IPR042481">
    <property type="entry name" value="CCDC57"/>
</dbReference>
<feature type="coiled-coil region" evidence="1">
    <location>
        <begin position="446"/>
        <end position="480"/>
    </location>
</feature>
<keyword evidence="1" id="KW-0175">Coiled coil</keyword>
<evidence type="ECO:0000313" key="4">
    <source>
        <dbReference type="Proteomes" id="UP000041254"/>
    </source>
</evidence>
<feature type="coiled-coil region" evidence="1">
    <location>
        <begin position="223"/>
        <end position="299"/>
    </location>
</feature>
<feature type="region of interest" description="Disordered" evidence="2">
    <location>
        <begin position="578"/>
        <end position="608"/>
    </location>
</feature>
<dbReference type="GO" id="GO:0005876">
    <property type="term" value="C:spindle microtubule"/>
    <property type="evidence" value="ECO:0007669"/>
    <property type="project" value="TreeGrafter"/>
</dbReference>
<evidence type="ECO:0000256" key="1">
    <source>
        <dbReference type="SAM" id="Coils"/>
    </source>
</evidence>
<feature type="region of interest" description="Disordered" evidence="2">
    <location>
        <begin position="499"/>
        <end position="537"/>
    </location>
</feature>
<feature type="coiled-coil region" evidence="1">
    <location>
        <begin position="31"/>
        <end position="79"/>
    </location>
</feature>
<feature type="coiled-coil region" evidence="1">
    <location>
        <begin position="645"/>
        <end position="716"/>
    </location>
</feature>
<evidence type="ECO:0000313" key="3">
    <source>
        <dbReference type="EMBL" id="CEM02229.1"/>
    </source>
</evidence>
<proteinExistence type="predicted"/>
<evidence type="ECO:0000256" key="2">
    <source>
        <dbReference type="SAM" id="MobiDB-lite"/>
    </source>
</evidence>